<dbReference type="GO" id="GO:0031419">
    <property type="term" value="F:cobalamin binding"/>
    <property type="evidence" value="ECO:0007669"/>
    <property type="project" value="InterPro"/>
</dbReference>
<dbReference type="Pfam" id="PF01642">
    <property type="entry name" value="MM_CoA_mutase"/>
    <property type="match status" value="1"/>
</dbReference>
<name>A3HWN2_9BACT</name>
<keyword evidence="3" id="KW-1185">Reference proteome</keyword>
<dbReference type="InterPro" id="IPR006099">
    <property type="entry name" value="MeMalonylCoA_mutase_a/b_cat"/>
</dbReference>
<proteinExistence type="predicted"/>
<evidence type="ECO:0000259" key="1">
    <source>
        <dbReference type="Pfam" id="PF01642"/>
    </source>
</evidence>
<dbReference type="PANTHER" id="PTHR48101:SF1">
    <property type="entry name" value="METHYLMALONYL-COA MUTASE, LARGE SUBUNIT"/>
    <property type="match status" value="1"/>
</dbReference>
<comment type="caution">
    <text evidence="2">The sequence shown here is derived from an EMBL/GenBank/DDBJ whole genome shotgun (WGS) entry which is preliminary data.</text>
</comment>
<dbReference type="AlphaFoldDB" id="A3HWN2"/>
<evidence type="ECO:0000313" key="2">
    <source>
        <dbReference type="EMBL" id="EAZ81005.1"/>
    </source>
</evidence>
<dbReference type="HOGENOM" id="CLU_009523_6_1_10"/>
<sequence>MIEEPFFDFSPKSKNDWIDQVKKDLKGKDFDQNLVQQVWGEIPSQPFYTLEDLPEKLADLKFHEAPTLPGTSPRVWNNVVPVFPGEEKKTNEEILHVLDHGAEGLVLHLQGDENLHELLKGVMTEFVQLYFIPKNPKLVFNQLVEWVEKLQIKPSMLQGGILWSPASELFNKGEGFEEGIDLAVEMINRFSEYLDFYPVSLDTVRYADAGANGIQQLYLGMGEMIEFMDAMIKKAVSPAMLYNNMAFYAAVGDDHFPEIAKLKALRLLLLELAFNMGQEINPSELHLVVTTSLWSKSYLDKNTNLIRQTYEAMAAILGGANTLFVRPLEREKASQLESRVARNISAVLKEEAYLDKVMDPSAGSYYLENLIKDIKAKVLEELEFLEDNGGWLESFHKREIHFLVRSERDKIQKEILEGGIVKVGANKYLSSQEEDRKDFEGLQEKDFELRPSRATYLLEMEKQKNS</sequence>
<reference evidence="2 3" key="1">
    <citation type="journal article" date="2011" name="J. Bacteriol.">
        <title>Complete genome sequence of Algoriphagus sp. PR1, bacterial prey of a colony-forming choanoflagellate.</title>
        <authorList>
            <person name="Alegado R.A."/>
            <person name="Ferriera S."/>
            <person name="Nusbaum C."/>
            <person name="Young S.K."/>
            <person name="Zeng Q."/>
            <person name="Imamovic A."/>
            <person name="Fairclough S.R."/>
            <person name="King N."/>
        </authorList>
    </citation>
    <scope>NUCLEOTIDE SEQUENCE [LARGE SCALE GENOMIC DNA]</scope>
    <source>
        <strain evidence="2 3">PR1</strain>
    </source>
</reference>
<protein>
    <recommendedName>
        <fullName evidence="1">Methylmalonyl-CoA mutase alpha/beta chain catalytic domain-containing protein</fullName>
    </recommendedName>
</protein>
<dbReference type="Proteomes" id="UP000003919">
    <property type="component" value="Unassembled WGS sequence"/>
</dbReference>
<dbReference type="eggNOG" id="COG1884">
    <property type="taxonomic scope" value="Bacteria"/>
</dbReference>
<dbReference type="Gene3D" id="3.20.20.240">
    <property type="entry name" value="Methylmalonyl-CoA mutase"/>
    <property type="match status" value="1"/>
</dbReference>
<feature type="domain" description="Methylmalonyl-CoA mutase alpha/beta chain catalytic" evidence="1">
    <location>
        <begin position="115"/>
        <end position="464"/>
    </location>
</feature>
<dbReference type="GO" id="GO:0016866">
    <property type="term" value="F:intramolecular transferase activity"/>
    <property type="evidence" value="ECO:0007669"/>
    <property type="project" value="InterPro"/>
</dbReference>
<evidence type="ECO:0000313" key="3">
    <source>
        <dbReference type="Proteomes" id="UP000003919"/>
    </source>
</evidence>
<dbReference type="OrthoDB" id="9762378at2"/>
<dbReference type="STRING" id="388413.ALPR1_18253"/>
<gene>
    <name evidence="2" type="ORF">ALPR1_18253</name>
</gene>
<dbReference type="SUPFAM" id="SSF51703">
    <property type="entry name" value="Cobalamin (vitamin B12)-dependent enzymes"/>
    <property type="match status" value="1"/>
</dbReference>
<organism evidence="2 3">
    <name type="scientific">Algoriphagus machipongonensis</name>
    <dbReference type="NCBI Taxonomy" id="388413"/>
    <lineage>
        <taxon>Bacteria</taxon>
        <taxon>Pseudomonadati</taxon>
        <taxon>Bacteroidota</taxon>
        <taxon>Cytophagia</taxon>
        <taxon>Cytophagales</taxon>
        <taxon>Cyclobacteriaceae</taxon>
        <taxon>Algoriphagus</taxon>
    </lineage>
</organism>
<accession>A3HWN2</accession>
<dbReference type="InterPro" id="IPR016176">
    <property type="entry name" value="Cbl-dep_enz_cat"/>
</dbReference>
<dbReference type="EMBL" id="AAXU02000001">
    <property type="protein sequence ID" value="EAZ81005.1"/>
    <property type="molecule type" value="Genomic_DNA"/>
</dbReference>
<dbReference type="PANTHER" id="PTHR48101">
    <property type="entry name" value="METHYLMALONYL-COA MUTASE, MITOCHONDRIAL-RELATED"/>
    <property type="match status" value="1"/>
</dbReference>
<dbReference type="RefSeq" id="WP_008202644.1">
    <property type="nucleotide sequence ID" value="NZ_CM001023.1"/>
</dbReference>